<protein>
    <submittedName>
        <fullName evidence="1">Uncharacterized protein</fullName>
    </submittedName>
</protein>
<evidence type="ECO:0000313" key="2">
    <source>
        <dbReference type="Proteomes" id="UP000179266"/>
    </source>
</evidence>
<name>A0A1F7S3E1_9BACT</name>
<organism evidence="1 2">
    <name type="scientific">Candidatus Schekmanbacteria bacterium RBG_13_48_7</name>
    <dbReference type="NCBI Taxonomy" id="1817878"/>
    <lineage>
        <taxon>Bacteria</taxon>
        <taxon>Candidatus Schekmaniibacteriota</taxon>
    </lineage>
</organism>
<dbReference type="EMBL" id="MGDD01000043">
    <property type="protein sequence ID" value="OGL48231.1"/>
    <property type="molecule type" value="Genomic_DNA"/>
</dbReference>
<proteinExistence type="predicted"/>
<dbReference type="AlphaFoldDB" id="A0A1F7S3E1"/>
<accession>A0A1F7S3E1</accession>
<gene>
    <name evidence="1" type="ORF">A2161_07625</name>
</gene>
<reference evidence="1 2" key="1">
    <citation type="journal article" date="2016" name="Nat. Commun.">
        <title>Thousands of microbial genomes shed light on interconnected biogeochemical processes in an aquifer system.</title>
        <authorList>
            <person name="Anantharaman K."/>
            <person name="Brown C.T."/>
            <person name="Hug L.A."/>
            <person name="Sharon I."/>
            <person name="Castelle C.J."/>
            <person name="Probst A.J."/>
            <person name="Thomas B.C."/>
            <person name="Singh A."/>
            <person name="Wilkins M.J."/>
            <person name="Karaoz U."/>
            <person name="Brodie E.L."/>
            <person name="Williams K.H."/>
            <person name="Hubbard S.S."/>
            <person name="Banfield J.F."/>
        </authorList>
    </citation>
    <scope>NUCLEOTIDE SEQUENCE [LARGE SCALE GENOMIC DNA]</scope>
</reference>
<dbReference type="Proteomes" id="UP000179266">
    <property type="component" value="Unassembled WGS sequence"/>
</dbReference>
<evidence type="ECO:0000313" key="1">
    <source>
        <dbReference type="EMBL" id="OGL48231.1"/>
    </source>
</evidence>
<sequence>MRKLFIVTMLLLIFGLCESGFAGTAFIPIWQHGYGVSYINNLINTSGADAMMTLNLYDTFGSGTYTTSRIVGAGVAWITSTGDPWYKAGGGPDFGFGWGKVESTGAARSMFVFGAITGTLSGKVIGLTVLAPETGF</sequence>
<comment type="caution">
    <text evidence="1">The sequence shown here is derived from an EMBL/GenBank/DDBJ whole genome shotgun (WGS) entry which is preliminary data.</text>
</comment>